<evidence type="ECO:0000256" key="5">
    <source>
        <dbReference type="SAM" id="Phobius"/>
    </source>
</evidence>
<keyword evidence="3 5" id="KW-1133">Transmembrane helix</keyword>
<feature type="transmembrane region" description="Helical" evidence="5">
    <location>
        <begin position="107"/>
        <end position="136"/>
    </location>
</feature>
<keyword evidence="2 5" id="KW-0812">Transmembrane</keyword>
<dbReference type="Proteomes" id="UP000000486">
    <property type="component" value="Chromosome"/>
</dbReference>
<feature type="transmembrane region" description="Helical" evidence="5">
    <location>
        <begin position="195"/>
        <end position="212"/>
    </location>
</feature>
<dbReference type="Gene3D" id="1.10.3080.10">
    <property type="entry name" value="Clc chloride channel"/>
    <property type="match status" value="1"/>
</dbReference>
<sequence>MLSTDFTKGLASVKKVTLVFSVYTFILGILVGVIAALFLAMVHFATTFLWDYLPNQFDFSWYYPLLVGLIGSFFVGMVQLKFGDYPRSMHDNVAEAKKTGRMEYRKVLLPTILSAWIILTFGASVGPEAALIGIVGGATTWIIDHLKLSMAHKEELVSLSVGAIISSIFHAPFSGLAEEIDESSQAKKIPKNSKLVLSLLISFSALGSFLWLKSFLKMPASIFAIRLPDMGWSWWFILLFIPMIILGWLFSVYFQQLQVYIAKAASVIKNKMVAAVIGGLSIGLFGIISSFMLFSGEHQLIELTTTVQNYSIPFLLIIALLKPVLVAICLATGWNGGAIFPAIFTSTIMGYIATFWMDGSTGFLITVFVTACCTKIVGKPVLTASILLFIFPLQFFPFILLTAFIVNKNWWVSIKKIIRA</sequence>
<proteinExistence type="predicted"/>
<evidence type="ECO:0008006" key="8">
    <source>
        <dbReference type="Google" id="ProtNLM"/>
    </source>
</evidence>
<dbReference type="Pfam" id="PF00654">
    <property type="entry name" value="Voltage_CLC"/>
    <property type="match status" value="1"/>
</dbReference>
<accession>A0A0E0UYA3</accession>
<reference evidence="6 7" key="1">
    <citation type="journal article" date="2011" name="J. Bacteriol.">
        <title>Genome sequence of the nonpathogenic Listeria monocytogenes serovar 4a strain M7.</title>
        <authorList>
            <person name="Chen J."/>
            <person name="Xia Y."/>
            <person name="Cheng C."/>
            <person name="Fang C."/>
            <person name="Shan Y."/>
            <person name="Jin G."/>
            <person name="Fang W."/>
        </authorList>
    </citation>
    <scope>NUCLEOTIDE SEQUENCE [LARGE SCALE GENOMIC DNA]</scope>
    <source>
        <strain evidence="6 7">M7</strain>
    </source>
</reference>
<dbReference type="GO" id="GO:0015108">
    <property type="term" value="F:chloride transmembrane transporter activity"/>
    <property type="evidence" value="ECO:0007669"/>
    <property type="project" value="InterPro"/>
</dbReference>
<dbReference type="GO" id="GO:0016020">
    <property type="term" value="C:membrane"/>
    <property type="evidence" value="ECO:0007669"/>
    <property type="project" value="UniProtKB-SubCell"/>
</dbReference>
<gene>
    <name evidence="6" type="ordered locus">LMM7_2432</name>
</gene>
<evidence type="ECO:0000313" key="6">
    <source>
        <dbReference type="EMBL" id="AEH93437.1"/>
    </source>
</evidence>
<evidence type="ECO:0000256" key="3">
    <source>
        <dbReference type="ARBA" id="ARBA00022989"/>
    </source>
</evidence>
<feature type="transmembrane region" description="Helical" evidence="5">
    <location>
        <begin position="348"/>
        <end position="369"/>
    </location>
</feature>
<comment type="subcellular location">
    <subcellularLocation>
        <location evidence="1">Membrane</location>
        <topology evidence="1">Multi-pass membrane protein</topology>
    </subcellularLocation>
</comment>
<protein>
    <recommendedName>
        <fullName evidence="8">Chloride channel protein</fullName>
    </recommendedName>
</protein>
<feature type="transmembrane region" description="Helical" evidence="5">
    <location>
        <begin position="232"/>
        <end position="253"/>
    </location>
</feature>
<feature type="transmembrane region" description="Helical" evidence="5">
    <location>
        <begin position="20"/>
        <end position="41"/>
    </location>
</feature>
<name>A0A0E0UYA3_LISMM</name>
<evidence type="ECO:0000313" key="7">
    <source>
        <dbReference type="Proteomes" id="UP000000486"/>
    </source>
</evidence>
<dbReference type="AlphaFoldDB" id="A0A0E0UYA3"/>
<dbReference type="PANTHER" id="PTHR43427">
    <property type="entry name" value="CHLORIDE CHANNEL PROTEIN CLC-E"/>
    <property type="match status" value="1"/>
</dbReference>
<feature type="transmembrane region" description="Helical" evidence="5">
    <location>
        <begin position="381"/>
        <end position="406"/>
    </location>
</feature>
<feature type="transmembrane region" description="Helical" evidence="5">
    <location>
        <begin position="156"/>
        <end position="174"/>
    </location>
</feature>
<feature type="transmembrane region" description="Helical" evidence="5">
    <location>
        <begin position="314"/>
        <end position="336"/>
    </location>
</feature>
<dbReference type="HOGENOM" id="CLU_015263_8_0_9"/>
<organism evidence="6 7">
    <name type="scientific">Listeria monocytogenes serotype 4a (strain M7)</name>
    <dbReference type="NCBI Taxonomy" id="1030009"/>
    <lineage>
        <taxon>Bacteria</taxon>
        <taxon>Bacillati</taxon>
        <taxon>Bacillota</taxon>
        <taxon>Bacilli</taxon>
        <taxon>Bacillales</taxon>
        <taxon>Listeriaceae</taxon>
        <taxon>Listeria</taxon>
    </lineage>
</organism>
<dbReference type="SUPFAM" id="SSF81340">
    <property type="entry name" value="Clc chloride channel"/>
    <property type="match status" value="1"/>
</dbReference>
<dbReference type="InterPro" id="IPR001807">
    <property type="entry name" value="ClC"/>
</dbReference>
<evidence type="ECO:0000256" key="2">
    <source>
        <dbReference type="ARBA" id="ARBA00022692"/>
    </source>
</evidence>
<dbReference type="PANTHER" id="PTHR43427:SF12">
    <property type="entry name" value="CHLORIDE TRANSPORTER"/>
    <property type="match status" value="1"/>
</dbReference>
<feature type="transmembrane region" description="Helical" evidence="5">
    <location>
        <begin position="61"/>
        <end position="80"/>
    </location>
</feature>
<dbReference type="EMBL" id="CP002816">
    <property type="protein sequence ID" value="AEH93437.1"/>
    <property type="molecule type" value="Genomic_DNA"/>
</dbReference>
<evidence type="ECO:0000256" key="4">
    <source>
        <dbReference type="ARBA" id="ARBA00023136"/>
    </source>
</evidence>
<evidence type="ECO:0000256" key="1">
    <source>
        <dbReference type="ARBA" id="ARBA00004141"/>
    </source>
</evidence>
<dbReference type="InterPro" id="IPR050368">
    <property type="entry name" value="ClC-type_chloride_channel"/>
</dbReference>
<dbReference type="KEGG" id="lmq:LMM7_2432"/>
<dbReference type="PATRIC" id="fig|1030009.3.peg.2420"/>
<feature type="transmembrane region" description="Helical" evidence="5">
    <location>
        <begin position="273"/>
        <end position="294"/>
    </location>
</feature>
<keyword evidence="4 5" id="KW-0472">Membrane</keyword>
<dbReference type="CDD" id="cd00400">
    <property type="entry name" value="Voltage_gated_ClC"/>
    <property type="match status" value="1"/>
</dbReference>
<dbReference type="InterPro" id="IPR014743">
    <property type="entry name" value="Cl-channel_core"/>
</dbReference>